<dbReference type="InterPro" id="IPR003440">
    <property type="entry name" value="Glyco_trans_48_dom"/>
</dbReference>
<evidence type="ECO:0000313" key="3">
    <source>
        <dbReference type="Proteomes" id="UP000593576"/>
    </source>
</evidence>
<feature type="domain" description="Glycosyl transferase 48" evidence="1">
    <location>
        <begin position="377"/>
        <end position="445"/>
    </location>
</feature>
<dbReference type="GO" id="GO:0042791">
    <property type="term" value="P:5S class rRNA transcription by RNA polymerase III"/>
    <property type="evidence" value="ECO:0007669"/>
    <property type="project" value="TreeGrafter"/>
</dbReference>
<evidence type="ECO:0000313" key="2">
    <source>
        <dbReference type="EMBL" id="MBA0854613.1"/>
    </source>
</evidence>
<proteinExistence type="predicted"/>
<dbReference type="Proteomes" id="UP000593576">
    <property type="component" value="Unassembled WGS sequence"/>
</dbReference>
<name>A0A7J9L7F0_GOSSC</name>
<dbReference type="GO" id="GO:0000127">
    <property type="term" value="C:transcription factor TFIIIC complex"/>
    <property type="evidence" value="ECO:0007669"/>
    <property type="project" value="InterPro"/>
</dbReference>
<dbReference type="GO" id="GO:0000148">
    <property type="term" value="C:1,3-beta-D-glucan synthase complex"/>
    <property type="evidence" value="ECO:0007669"/>
    <property type="project" value="InterPro"/>
</dbReference>
<dbReference type="EMBL" id="JABFAF010000005">
    <property type="protein sequence ID" value="MBA0854613.1"/>
    <property type="molecule type" value="Genomic_DNA"/>
</dbReference>
<evidence type="ECO:0000259" key="1">
    <source>
        <dbReference type="Pfam" id="PF02364"/>
    </source>
</evidence>
<comment type="caution">
    <text evidence="2">The sequence shown here is derived from an EMBL/GenBank/DDBJ whole genome shotgun (WGS) entry which is preliminary data.</text>
</comment>
<dbReference type="InterPro" id="IPR044210">
    <property type="entry name" value="Tfc3-like"/>
</dbReference>
<dbReference type="GO" id="GO:0003677">
    <property type="term" value="F:DNA binding"/>
    <property type="evidence" value="ECO:0007669"/>
    <property type="project" value="InterPro"/>
</dbReference>
<dbReference type="PANTHER" id="PTHR15180:SF1">
    <property type="entry name" value="GENERAL TRANSCRIPTION FACTOR 3C POLYPEPTIDE 1"/>
    <property type="match status" value="1"/>
</dbReference>
<dbReference type="GO" id="GO:0016020">
    <property type="term" value="C:membrane"/>
    <property type="evidence" value="ECO:0007669"/>
    <property type="project" value="InterPro"/>
</dbReference>
<dbReference type="Pfam" id="PF02364">
    <property type="entry name" value="Glucan_synthase"/>
    <property type="match status" value="1"/>
</dbReference>
<gene>
    <name evidence="2" type="ORF">Goshw_002591</name>
</gene>
<dbReference type="GO" id="GO:0006075">
    <property type="term" value="P:(1-&gt;3)-beta-D-glucan biosynthetic process"/>
    <property type="evidence" value="ECO:0007669"/>
    <property type="project" value="InterPro"/>
</dbReference>
<feature type="non-terminal residue" evidence="2">
    <location>
        <position position="1"/>
    </location>
</feature>
<dbReference type="AlphaFoldDB" id="A0A7J9L7F0"/>
<reference evidence="2 3" key="1">
    <citation type="journal article" date="2019" name="Genome Biol. Evol.">
        <title>Insights into the evolution of the New World diploid cottons (Gossypium, subgenus Houzingenia) based on genome sequencing.</title>
        <authorList>
            <person name="Grover C.E."/>
            <person name="Arick M.A. 2nd"/>
            <person name="Thrash A."/>
            <person name="Conover J.L."/>
            <person name="Sanders W.S."/>
            <person name="Peterson D.G."/>
            <person name="Frelichowski J.E."/>
            <person name="Scheffler J.A."/>
            <person name="Scheffler B.E."/>
            <person name="Wendel J.F."/>
        </authorList>
    </citation>
    <scope>NUCLEOTIDE SEQUENCE [LARGE SCALE GENOMIC DNA]</scope>
    <source>
        <strain evidence="2">1</strain>
        <tissue evidence="2">Leaf</tissue>
    </source>
</reference>
<organism evidence="2 3">
    <name type="scientific">Gossypium schwendimanii</name>
    <name type="common">Cotton</name>
    <dbReference type="NCBI Taxonomy" id="34291"/>
    <lineage>
        <taxon>Eukaryota</taxon>
        <taxon>Viridiplantae</taxon>
        <taxon>Streptophyta</taxon>
        <taxon>Embryophyta</taxon>
        <taxon>Tracheophyta</taxon>
        <taxon>Spermatophyta</taxon>
        <taxon>Magnoliopsida</taxon>
        <taxon>eudicotyledons</taxon>
        <taxon>Gunneridae</taxon>
        <taxon>Pentapetalae</taxon>
        <taxon>rosids</taxon>
        <taxon>malvids</taxon>
        <taxon>Malvales</taxon>
        <taxon>Malvaceae</taxon>
        <taxon>Malvoideae</taxon>
        <taxon>Gossypium</taxon>
    </lineage>
</organism>
<dbReference type="PANTHER" id="PTHR15180">
    <property type="entry name" value="GENERAL TRANSCRIPTION FACTOR 3C POLYPEPTIDE 1"/>
    <property type="match status" value="1"/>
</dbReference>
<dbReference type="GO" id="GO:0006384">
    <property type="term" value="P:transcription initiation at RNA polymerase III promoter"/>
    <property type="evidence" value="ECO:0007669"/>
    <property type="project" value="InterPro"/>
</dbReference>
<sequence length="458" mass="50499">MWIMSAVGRRLDIAKQHATDVTATLNAEVTIQNMNNHEQSNNFSGTTGANAISREKSVSIGQTNILMKAAEALFSFSFLASVSVTPITQPNQLKKALQSIDSNHVKEMPFTRSIHGMPERSCVTCVESKASGHGSASSDKSSVLSHAASFTKESQEIVTGSTCGQLFVLSQQFLHNMSKSPIPCNARKRAVNFSAWIHGGKVLMEGGSNVTADLQCGGIFHVFSLVCSGAVLVFPCLPDEGVGGATKLRRLKRRSEDTELYDVDRAEKLKFIAQDEFVSRQEKDFLSIMMKEMLEFRKNVSISSKSGESPQEAMASYKHLLSHPSDEGQGSHFHLELVKAVCTEIQKVGDQGSSIEDVYSLVRMPGEKAPEIFILALQEFGRDQIVYYSVMIKAVDNLGQETYGMKLHGHTKLEEGKHKNQNHALVITRGEAFQTVDTIQDNCMERLKRADQENYAEV</sequence>
<accession>A0A7J9L7F0</accession>
<dbReference type="OrthoDB" id="68020at2759"/>
<dbReference type="GO" id="GO:0003843">
    <property type="term" value="F:1,3-beta-D-glucan synthase activity"/>
    <property type="evidence" value="ECO:0007669"/>
    <property type="project" value="InterPro"/>
</dbReference>
<keyword evidence="3" id="KW-1185">Reference proteome</keyword>
<protein>
    <recommendedName>
        <fullName evidence="1">Glycosyl transferase 48 domain-containing protein</fullName>
    </recommendedName>
</protein>